<evidence type="ECO:0000313" key="4">
    <source>
        <dbReference type="EMBL" id="MCL1125101.1"/>
    </source>
</evidence>
<dbReference type="Pfam" id="PF13458">
    <property type="entry name" value="Peripla_BP_6"/>
    <property type="match status" value="1"/>
</dbReference>
<sequence>MPSVVRNHKRFITAGTTSGKLAVKFPQNLILACYTDAMQGTAATRFAVQTLHASQVIVIENTQMQYAINVTNAFIKELQLLKGQLITKISFTPDTLKIDNLINKMSPLKKGAIAIYFASGVPKTLEVIKQLRQAGFEQPIIGADGFDSDTIVKAPSTLLIDVYFTTHAVLSPNDAPASTLNSIQHYQQKYTVLPKNAFTTLGHDVTMLAAELLAGSKNQNPPQLDQWLSTLKLYSGASGDIRFHGGNVPNKNIYIIQINKNQRQLASIINI</sequence>
<feature type="domain" description="Leucine-binding protein" evidence="3">
    <location>
        <begin position="4"/>
        <end position="261"/>
    </location>
</feature>
<evidence type="ECO:0000256" key="2">
    <source>
        <dbReference type="ARBA" id="ARBA00022729"/>
    </source>
</evidence>
<dbReference type="Gene3D" id="3.40.50.2300">
    <property type="match status" value="2"/>
</dbReference>
<gene>
    <name evidence="4" type="ORF">L2764_11595</name>
</gene>
<organism evidence="4 5">
    <name type="scientific">Shewanella surugensis</name>
    <dbReference type="NCBI Taxonomy" id="212020"/>
    <lineage>
        <taxon>Bacteria</taxon>
        <taxon>Pseudomonadati</taxon>
        <taxon>Pseudomonadota</taxon>
        <taxon>Gammaproteobacteria</taxon>
        <taxon>Alteromonadales</taxon>
        <taxon>Shewanellaceae</taxon>
        <taxon>Shewanella</taxon>
    </lineage>
</organism>
<dbReference type="SUPFAM" id="SSF53822">
    <property type="entry name" value="Periplasmic binding protein-like I"/>
    <property type="match status" value="1"/>
</dbReference>
<protein>
    <submittedName>
        <fullName evidence="4">ABC transporter substrate-binding protein</fullName>
    </submittedName>
</protein>
<dbReference type="Proteomes" id="UP001203423">
    <property type="component" value="Unassembled WGS sequence"/>
</dbReference>
<dbReference type="InterPro" id="IPR028081">
    <property type="entry name" value="Leu-bd"/>
</dbReference>
<accession>A0ABT0LBM4</accession>
<comment type="similarity">
    <text evidence="1">Belongs to the leucine-binding protein family.</text>
</comment>
<keyword evidence="2" id="KW-0732">Signal</keyword>
<evidence type="ECO:0000256" key="1">
    <source>
        <dbReference type="ARBA" id="ARBA00010062"/>
    </source>
</evidence>
<dbReference type="InterPro" id="IPR028082">
    <property type="entry name" value="Peripla_BP_I"/>
</dbReference>
<evidence type="ECO:0000313" key="5">
    <source>
        <dbReference type="Proteomes" id="UP001203423"/>
    </source>
</evidence>
<dbReference type="EMBL" id="JAKIKS010000039">
    <property type="protein sequence ID" value="MCL1125101.1"/>
    <property type="molecule type" value="Genomic_DNA"/>
</dbReference>
<evidence type="ECO:0000259" key="3">
    <source>
        <dbReference type="Pfam" id="PF13458"/>
    </source>
</evidence>
<reference evidence="4 5" key="1">
    <citation type="submission" date="2022-01" db="EMBL/GenBank/DDBJ databases">
        <title>Whole genome-based taxonomy of the Shewanellaceae.</title>
        <authorList>
            <person name="Martin-Rodriguez A.J."/>
        </authorList>
    </citation>
    <scope>NUCLEOTIDE SEQUENCE [LARGE SCALE GENOMIC DNA]</scope>
    <source>
        <strain evidence="4 5">DSM 17177</strain>
    </source>
</reference>
<dbReference type="InterPro" id="IPR051010">
    <property type="entry name" value="BCAA_transport"/>
</dbReference>
<name>A0ABT0LBM4_9GAMM</name>
<dbReference type="PANTHER" id="PTHR30483:SF6">
    <property type="entry name" value="PERIPLASMIC BINDING PROTEIN OF ABC TRANSPORTER FOR NATURAL AMINO ACIDS"/>
    <property type="match status" value="1"/>
</dbReference>
<dbReference type="PANTHER" id="PTHR30483">
    <property type="entry name" value="LEUCINE-SPECIFIC-BINDING PROTEIN"/>
    <property type="match status" value="1"/>
</dbReference>
<dbReference type="RefSeq" id="WP_248940383.1">
    <property type="nucleotide sequence ID" value="NZ_JAKIKS010000039.1"/>
</dbReference>
<comment type="caution">
    <text evidence="4">The sequence shown here is derived from an EMBL/GenBank/DDBJ whole genome shotgun (WGS) entry which is preliminary data.</text>
</comment>
<proteinExistence type="inferred from homology"/>
<keyword evidence="5" id="KW-1185">Reference proteome</keyword>